<dbReference type="CDD" id="cd00118">
    <property type="entry name" value="LysM"/>
    <property type="match status" value="1"/>
</dbReference>
<dbReference type="EMBL" id="JBFRYC010000007">
    <property type="protein sequence ID" value="MEX1662563.1"/>
    <property type="molecule type" value="Genomic_DNA"/>
</dbReference>
<sequence length="403" mass="41822">MVLRNSRLRLILVAGVAAGTLAACDQQGFDMDLRRFGTGGLETTEAARQAVQDRPRPDSRGIITYPNYQVVVANRGDTVTSVAQRIGADPGALARYNAVAPNAVLNAGEVLALPNSVGGGVTSNTPMGAGANPSALTADTIDITSLASNAIDKSQAGQTARPVASKPVVTSPTSPEPIRHKVARGETAYSIARYYNVPVKALAQWNGLPNDLSVREGQYLLIPVASNRQPAKVETASSTTVPGIGSPTPVPPSAAEPLPKIVPPKASAPVDKSSVPDMSNERTAASSSSKMTMPVSGAIIRPFKKGKNDGIDISASPGTAVKAAEAGTVLLISQDTDNVSFLALKHADNLVTVYYNVAGLSVKKGASVTRGQTIAKVAPGDPGYLHFEVRKGIESIDPMPYLN</sequence>
<reference evidence="4 5" key="1">
    <citation type="journal article" date="2011" name="Int. J. Syst. Evol. Microbiol.">
        <title>Zhongshania antarctica gen. nov., sp. nov. and Zhongshania guokunii sp. nov., gammaproteobacteria respectively isolated from coastal attached (fast) ice and surface seawater of the Antarctic.</title>
        <authorList>
            <person name="Li H.J."/>
            <person name="Zhang X.Y."/>
            <person name="Chen C.X."/>
            <person name="Zhang Y.J."/>
            <person name="Gao Z.M."/>
            <person name="Yu Y."/>
            <person name="Chen X.L."/>
            <person name="Chen B."/>
            <person name="Zhang Y.Z."/>
        </authorList>
    </citation>
    <scope>NUCLEOTIDE SEQUENCE [LARGE SCALE GENOMIC DNA]</scope>
    <source>
        <strain evidence="4 5">15-R06ZXC-3</strain>
    </source>
</reference>
<dbReference type="InterPro" id="IPR036779">
    <property type="entry name" value="LysM_dom_sf"/>
</dbReference>
<keyword evidence="2" id="KW-0732">Signal</keyword>
<comment type="caution">
    <text evidence="4">The sequence shown here is derived from an EMBL/GenBank/DDBJ whole genome shotgun (WGS) entry which is preliminary data.</text>
</comment>
<dbReference type="Gene3D" id="2.70.70.10">
    <property type="entry name" value="Glucose Permease (Domain IIA)"/>
    <property type="match status" value="1"/>
</dbReference>
<evidence type="ECO:0000256" key="1">
    <source>
        <dbReference type="SAM" id="MobiDB-lite"/>
    </source>
</evidence>
<feature type="signal peptide" evidence="2">
    <location>
        <begin position="1"/>
        <end position="22"/>
    </location>
</feature>
<gene>
    <name evidence="4" type="ORF">AB4874_13020</name>
</gene>
<proteinExistence type="predicted"/>
<dbReference type="SUPFAM" id="SSF54106">
    <property type="entry name" value="LysM domain"/>
    <property type="match status" value="1"/>
</dbReference>
<feature type="compositionally biased region" description="Polar residues" evidence="1">
    <location>
        <begin position="281"/>
        <end position="291"/>
    </location>
</feature>
<dbReference type="Gene3D" id="3.10.350.10">
    <property type="entry name" value="LysM domain"/>
    <property type="match status" value="2"/>
</dbReference>
<dbReference type="Pfam" id="PF01476">
    <property type="entry name" value="LysM"/>
    <property type="match status" value="2"/>
</dbReference>
<feature type="region of interest" description="Disordered" evidence="1">
    <location>
        <begin position="228"/>
        <end position="291"/>
    </location>
</feature>
<dbReference type="PROSITE" id="PS51782">
    <property type="entry name" value="LYSM"/>
    <property type="match status" value="2"/>
</dbReference>
<dbReference type="PROSITE" id="PS51257">
    <property type="entry name" value="PROKAR_LIPOPROTEIN"/>
    <property type="match status" value="1"/>
</dbReference>
<dbReference type="InterPro" id="IPR050570">
    <property type="entry name" value="Cell_wall_metabolism_enzyme"/>
</dbReference>
<dbReference type="SMART" id="SM00257">
    <property type="entry name" value="LysM"/>
    <property type="match status" value="2"/>
</dbReference>
<dbReference type="InterPro" id="IPR016047">
    <property type="entry name" value="M23ase_b-sheet_dom"/>
</dbReference>
<dbReference type="RefSeq" id="WP_368392301.1">
    <property type="nucleotide sequence ID" value="NZ_JBFRYC010000007.1"/>
</dbReference>
<dbReference type="PANTHER" id="PTHR21666">
    <property type="entry name" value="PEPTIDASE-RELATED"/>
    <property type="match status" value="1"/>
</dbReference>
<keyword evidence="5" id="KW-1185">Reference proteome</keyword>
<feature type="domain" description="LysM" evidence="3">
    <location>
        <begin position="178"/>
        <end position="222"/>
    </location>
</feature>
<dbReference type="InterPro" id="IPR011055">
    <property type="entry name" value="Dup_hybrid_motif"/>
</dbReference>
<dbReference type="Proteomes" id="UP001557465">
    <property type="component" value="Unassembled WGS sequence"/>
</dbReference>
<evidence type="ECO:0000313" key="5">
    <source>
        <dbReference type="Proteomes" id="UP001557465"/>
    </source>
</evidence>
<feature type="domain" description="LysM" evidence="3">
    <location>
        <begin position="69"/>
        <end position="113"/>
    </location>
</feature>
<evidence type="ECO:0000313" key="4">
    <source>
        <dbReference type="EMBL" id="MEX1662563.1"/>
    </source>
</evidence>
<feature type="region of interest" description="Disordered" evidence="1">
    <location>
        <begin position="153"/>
        <end position="178"/>
    </location>
</feature>
<dbReference type="PANTHER" id="PTHR21666:SF270">
    <property type="entry name" value="MUREIN HYDROLASE ACTIVATOR ENVC"/>
    <property type="match status" value="1"/>
</dbReference>
<feature type="chain" id="PRO_5045493962" evidence="2">
    <location>
        <begin position="23"/>
        <end position="403"/>
    </location>
</feature>
<accession>A0ABV3TNK7</accession>
<organism evidence="4 5">
    <name type="scientific">Thioclava arctica</name>
    <dbReference type="NCBI Taxonomy" id="3238301"/>
    <lineage>
        <taxon>Bacteria</taxon>
        <taxon>Pseudomonadati</taxon>
        <taxon>Pseudomonadota</taxon>
        <taxon>Alphaproteobacteria</taxon>
        <taxon>Rhodobacterales</taxon>
        <taxon>Paracoccaceae</taxon>
        <taxon>Thioclava</taxon>
    </lineage>
</organism>
<name>A0ABV3TNK7_9RHOB</name>
<evidence type="ECO:0000256" key="2">
    <source>
        <dbReference type="SAM" id="SignalP"/>
    </source>
</evidence>
<dbReference type="InterPro" id="IPR018392">
    <property type="entry name" value="LysM"/>
</dbReference>
<dbReference type="SUPFAM" id="SSF51261">
    <property type="entry name" value="Duplicated hybrid motif"/>
    <property type="match status" value="1"/>
</dbReference>
<protein>
    <submittedName>
        <fullName evidence="4">Peptidoglycan DD-metalloendopeptidase family protein</fullName>
    </submittedName>
</protein>
<evidence type="ECO:0000259" key="3">
    <source>
        <dbReference type="PROSITE" id="PS51782"/>
    </source>
</evidence>
<dbReference type="Pfam" id="PF01551">
    <property type="entry name" value="Peptidase_M23"/>
    <property type="match status" value="1"/>
</dbReference>
<dbReference type="CDD" id="cd12797">
    <property type="entry name" value="M23_peptidase"/>
    <property type="match status" value="1"/>
</dbReference>